<keyword evidence="8" id="KW-1185">Reference proteome</keyword>
<dbReference type="InterPro" id="IPR016154">
    <property type="entry name" value="Heat_shock_Hsp33_C"/>
</dbReference>
<dbReference type="GO" id="GO:0042026">
    <property type="term" value="P:protein refolding"/>
    <property type="evidence" value="ECO:0007669"/>
    <property type="project" value="TreeGrafter"/>
</dbReference>
<keyword evidence="1 6" id="KW-0963">Cytoplasm</keyword>
<dbReference type="Gene3D" id="3.55.30.10">
    <property type="entry name" value="Hsp33 domain"/>
    <property type="match status" value="1"/>
</dbReference>
<dbReference type="Gene3D" id="3.90.1280.10">
    <property type="entry name" value="HSP33 redox switch-like"/>
    <property type="match status" value="1"/>
</dbReference>
<dbReference type="PANTHER" id="PTHR30111:SF1">
    <property type="entry name" value="33 KDA CHAPERONIN"/>
    <property type="match status" value="1"/>
</dbReference>
<dbReference type="SUPFAM" id="SSF118352">
    <property type="entry name" value="HSP33 redox switch-like"/>
    <property type="match status" value="1"/>
</dbReference>
<dbReference type="AlphaFoldDB" id="A0A4R2LH36"/>
<proteinExistence type="inferred from homology"/>
<dbReference type="GO" id="GO:0044183">
    <property type="term" value="F:protein folding chaperone"/>
    <property type="evidence" value="ECO:0007669"/>
    <property type="project" value="TreeGrafter"/>
</dbReference>
<dbReference type="HAMAP" id="MF_00117">
    <property type="entry name" value="HslO"/>
    <property type="match status" value="1"/>
</dbReference>
<protein>
    <recommendedName>
        <fullName evidence="6">33 kDa chaperonin</fullName>
    </recommendedName>
    <alternativeName>
        <fullName evidence="6">Heat shock protein 33 homolog</fullName>
        <shortName evidence="6">HSP33</shortName>
    </alternativeName>
</protein>
<evidence type="ECO:0000256" key="6">
    <source>
        <dbReference type="HAMAP-Rule" id="MF_00117"/>
    </source>
</evidence>
<sequence length="301" mass="33044">MSCNKPEQKKGVDYIIRATGADHQVRIFAATTREMVDYARQIHHTSPVATAALGRLLTAGAMMGSMQKGEDDLITLQIKCSGPMKGLTVTADGKARVKGYVENPMVMLPPNKAGKLDVGGALDMGVLSVIKDMGLKEPYMGQTHLVSGEIAEDLTYYFATSEQVNSSVALGVLMEKDNTVKRAGGFILQLMPFATEEVVEKLEKNIGILPSVTTMLEEGNTPEDIIRRVLDGMNVEIMDKVPTSFECNCSKERVEKAIISIGREEIQSMIDDGQPIEVNCHFCNSHYIFTLDDLKKILKKL</sequence>
<dbReference type="EMBL" id="SLXA01000001">
    <property type="protein sequence ID" value="TCO86660.1"/>
    <property type="molecule type" value="Genomic_DNA"/>
</dbReference>
<dbReference type="GO" id="GO:0051082">
    <property type="term" value="F:unfolded protein binding"/>
    <property type="evidence" value="ECO:0007669"/>
    <property type="project" value="UniProtKB-UniRule"/>
</dbReference>
<dbReference type="PANTHER" id="PTHR30111">
    <property type="entry name" value="33 KDA CHAPERONIN"/>
    <property type="match status" value="1"/>
</dbReference>
<dbReference type="NCBIfam" id="NF001033">
    <property type="entry name" value="PRK00114.1"/>
    <property type="match status" value="1"/>
</dbReference>
<comment type="subcellular location">
    <subcellularLocation>
        <location evidence="6">Cytoplasm</location>
    </subcellularLocation>
</comment>
<gene>
    <name evidence="6" type="primary">hslO</name>
    <name evidence="7" type="ORF">EV212_101453</name>
</gene>
<comment type="PTM">
    <text evidence="6">Under oxidizing conditions two disulfide bonds are formed involving the reactive cysteines. Under reducing conditions zinc is bound to the reactive cysteines and the protein is inactive.</text>
</comment>
<accession>A0A4R2LH36</accession>
<keyword evidence="5 6" id="KW-0676">Redox-active center</keyword>
<dbReference type="CDD" id="cd00498">
    <property type="entry name" value="Hsp33"/>
    <property type="match status" value="1"/>
</dbReference>
<reference evidence="7 8" key="1">
    <citation type="submission" date="2019-03" db="EMBL/GenBank/DDBJ databases">
        <title>Genomic Encyclopedia of Type Strains, Phase IV (KMG-IV): sequencing the most valuable type-strain genomes for metagenomic binning, comparative biology and taxonomic classification.</title>
        <authorList>
            <person name="Goeker M."/>
        </authorList>
    </citation>
    <scope>NUCLEOTIDE SEQUENCE [LARGE SCALE GENOMIC DNA]</scope>
    <source>
        <strain evidence="7 8">DSM 28559</strain>
    </source>
</reference>
<comment type="caution">
    <text evidence="7">The sequence shown here is derived from an EMBL/GenBank/DDBJ whole genome shotgun (WGS) entry which is preliminary data.</text>
</comment>
<name>A0A4R2LH36_9FIRM</name>
<keyword evidence="2 6" id="KW-0862">Zinc</keyword>
<organism evidence="7 8">
    <name type="scientific">Frisingicoccus caecimuris</name>
    <dbReference type="NCBI Taxonomy" id="1796636"/>
    <lineage>
        <taxon>Bacteria</taxon>
        <taxon>Bacillati</taxon>
        <taxon>Bacillota</taxon>
        <taxon>Clostridia</taxon>
        <taxon>Lachnospirales</taxon>
        <taxon>Lachnospiraceae</taxon>
        <taxon>Frisingicoccus</taxon>
    </lineage>
</organism>
<dbReference type="GO" id="GO:0005737">
    <property type="term" value="C:cytoplasm"/>
    <property type="evidence" value="ECO:0007669"/>
    <property type="project" value="UniProtKB-SubCell"/>
</dbReference>
<evidence type="ECO:0000256" key="5">
    <source>
        <dbReference type="ARBA" id="ARBA00023284"/>
    </source>
</evidence>
<keyword evidence="4 6" id="KW-0143">Chaperone</keyword>
<dbReference type="OrthoDB" id="9776534at2"/>
<evidence type="ECO:0000256" key="3">
    <source>
        <dbReference type="ARBA" id="ARBA00023157"/>
    </source>
</evidence>
<dbReference type="RefSeq" id="WP_132088204.1">
    <property type="nucleotide sequence ID" value="NZ_JANKAQ010000002.1"/>
</dbReference>
<evidence type="ECO:0000256" key="4">
    <source>
        <dbReference type="ARBA" id="ARBA00023186"/>
    </source>
</evidence>
<dbReference type="Proteomes" id="UP000295711">
    <property type="component" value="Unassembled WGS sequence"/>
</dbReference>
<dbReference type="InterPro" id="IPR016153">
    <property type="entry name" value="Heat_shock_Hsp33_N"/>
</dbReference>
<evidence type="ECO:0000313" key="8">
    <source>
        <dbReference type="Proteomes" id="UP000295711"/>
    </source>
</evidence>
<feature type="disulfide bond" description="Redox-active" evidence="6">
    <location>
        <begin position="247"/>
        <end position="249"/>
    </location>
</feature>
<keyword evidence="3 6" id="KW-1015">Disulfide bond</keyword>
<dbReference type="PIRSF" id="PIRSF005261">
    <property type="entry name" value="Heat_shock_Hsp33"/>
    <property type="match status" value="1"/>
</dbReference>
<evidence type="ECO:0000256" key="2">
    <source>
        <dbReference type="ARBA" id="ARBA00022833"/>
    </source>
</evidence>
<dbReference type="InterPro" id="IPR000397">
    <property type="entry name" value="Heat_shock_Hsp33"/>
</dbReference>
<dbReference type="Pfam" id="PF01430">
    <property type="entry name" value="HSP33"/>
    <property type="match status" value="1"/>
</dbReference>
<feature type="disulfide bond" description="Redox-active" evidence="6">
    <location>
        <begin position="280"/>
        <end position="283"/>
    </location>
</feature>
<evidence type="ECO:0000256" key="1">
    <source>
        <dbReference type="ARBA" id="ARBA00022490"/>
    </source>
</evidence>
<dbReference type="SUPFAM" id="SSF64397">
    <property type="entry name" value="Hsp33 domain"/>
    <property type="match status" value="1"/>
</dbReference>
<evidence type="ECO:0000313" key="7">
    <source>
        <dbReference type="EMBL" id="TCO86660.1"/>
    </source>
</evidence>
<comment type="function">
    <text evidence="6">Redox regulated molecular chaperone. Protects both thermally unfolding and oxidatively damaged proteins from irreversible aggregation. Plays an important role in the bacterial defense system toward oxidative stress.</text>
</comment>
<comment type="similarity">
    <text evidence="6">Belongs to the HSP33 family.</text>
</comment>